<name>A0AA41YQP3_9PROT</name>
<feature type="region of interest" description="Disordered" evidence="1">
    <location>
        <begin position="1"/>
        <end position="26"/>
    </location>
</feature>
<keyword evidence="3" id="KW-1185">Reference proteome</keyword>
<accession>A0AA41YQP3</accession>
<gene>
    <name evidence="2" type="ORF">OL599_04135</name>
</gene>
<evidence type="ECO:0000313" key="3">
    <source>
        <dbReference type="Proteomes" id="UP001165679"/>
    </source>
</evidence>
<comment type="caution">
    <text evidence="2">The sequence shown here is derived from an EMBL/GenBank/DDBJ whole genome shotgun (WGS) entry which is preliminary data.</text>
</comment>
<dbReference type="EMBL" id="JAPDNT010000002">
    <property type="protein sequence ID" value="MCW3473757.1"/>
    <property type="molecule type" value="Genomic_DNA"/>
</dbReference>
<evidence type="ECO:0000313" key="2">
    <source>
        <dbReference type="EMBL" id="MCW3473757.1"/>
    </source>
</evidence>
<dbReference type="RefSeq" id="WP_264712374.1">
    <property type="nucleotide sequence ID" value="NZ_JAPDNT010000002.1"/>
</dbReference>
<sequence length="71" mass="7678">MSKTQRVPPPGCADAENRHSTPGDPTLLRDRAGLAILLAVWLQLPAMTTLRHLGTAAWVAPEQSTRSGFRS</sequence>
<protein>
    <submittedName>
        <fullName evidence="2">Uncharacterized protein</fullName>
    </submittedName>
</protein>
<reference evidence="2" key="2">
    <citation type="submission" date="2022-10" db="EMBL/GenBank/DDBJ databases">
        <authorList>
            <person name="Trinh H.N."/>
        </authorList>
    </citation>
    <scope>NUCLEOTIDE SEQUENCE</scope>
    <source>
        <strain evidence="2">RN2-1</strain>
    </source>
</reference>
<organism evidence="2 3">
    <name type="scientific">Limobrevibacterium gyesilva</name>
    <dbReference type="NCBI Taxonomy" id="2991712"/>
    <lineage>
        <taxon>Bacteria</taxon>
        <taxon>Pseudomonadati</taxon>
        <taxon>Pseudomonadota</taxon>
        <taxon>Alphaproteobacteria</taxon>
        <taxon>Acetobacterales</taxon>
        <taxon>Acetobacteraceae</taxon>
        <taxon>Limobrevibacterium</taxon>
    </lineage>
</organism>
<reference evidence="2" key="1">
    <citation type="submission" date="2022-09" db="EMBL/GenBank/DDBJ databases">
        <title>Rhodovastum sp. nov. RN2-1 isolated from soil in Seongnam, South Korea.</title>
        <authorList>
            <person name="Le N.T."/>
        </authorList>
    </citation>
    <scope>NUCLEOTIDE SEQUENCE</scope>
    <source>
        <strain evidence="2">RN2-1</strain>
    </source>
</reference>
<feature type="compositionally biased region" description="Basic and acidic residues" evidence="1">
    <location>
        <begin position="15"/>
        <end position="26"/>
    </location>
</feature>
<proteinExistence type="predicted"/>
<dbReference type="AlphaFoldDB" id="A0AA41YQP3"/>
<dbReference type="Proteomes" id="UP001165679">
    <property type="component" value="Unassembled WGS sequence"/>
</dbReference>
<evidence type="ECO:0000256" key="1">
    <source>
        <dbReference type="SAM" id="MobiDB-lite"/>
    </source>
</evidence>